<comment type="caution">
    <text evidence="8">The sequence shown here is derived from an EMBL/GenBank/DDBJ whole genome shotgun (WGS) entry which is preliminary data.</text>
</comment>
<dbReference type="InterPro" id="IPR002018">
    <property type="entry name" value="CarbesteraseB"/>
</dbReference>
<dbReference type="SUPFAM" id="SSF53474">
    <property type="entry name" value="alpha/beta-Hydrolases"/>
    <property type="match status" value="2"/>
</dbReference>
<evidence type="ECO:0000256" key="2">
    <source>
        <dbReference type="ARBA" id="ARBA00022487"/>
    </source>
</evidence>
<feature type="signal peptide" evidence="6">
    <location>
        <begin position="1"/>
        <end position="19"/>
    </location>
</feature>
<keyword evidence="4" id="KW-0325">Glycoprotein</keyword>
<keyword evidence="3" id="KW-0378">Hydrolase</keyword>
<evidence type="ECO:0000256" key="4">
    <source>
        <dbReference type="ARBA" id="ARBA00023180"/>
    </source>
</evidence>
<feature type="domain" description="Carboxylesterase type B" evidence="7">
    <location>
        <begin position="174"/>
        <end position="653"/>
    </location>
</feature>
<evidence type="ECO:0000256" key="3">
    <source>
        <dbReference type="ARBA" id="ARBA00022801"/>
    </source>
</evidence>
<feature type="compositionally biased region" description="Low complexity" evidence="5">
    <location>
        <begin position="126"/>
        <end position="163"/>
    </location>
</feature>
<dbReference type="AlphaFoldDB" id="A0A0L7KU98"/>
<name>A0A0L7KU98_OPEBR</name>
<reference evidence="8 9" key="1">
    <citation type="journal article" date="2015" name="Genome Biol. Evol.">
        <title>The genome of winter moth (Operophtera brumata) provides a genomic perspective on sexual dimorphism and phenology.</title>
        <authorList>
            <person name="Derks M.F."/>
            <person name="Smit S."/>
            <person name="Salis L."/>
            <person name="Schijlen E."/>
            <person name="Bossers A."/>
            <person name="Mateman C."/>
            <person name="Pijl A.S."/>
            <person name="de Ridder D."/>
            <person name="Groenen M.A."/>
            <person name="Visser M.E."/>
            <person name="Megens H.J."/>
        </authorList>
    </citation>
    <scope>NUCLEOTIDE SEQUENCE [LARGE SCALE GENOMIC DNA]</scope>
    <source>
        <strain evidence="8">WM2013NL</strain>
        <tissue evidence="8">Head and thorax</tissue>
    </source>
</reference>
<comment type="similarity">
    <text evidence="1">Belongs to the type-B carboxylesterase/lipase family.</text>
</comment>
<feature type="region of interest" description="Disordered" evidence="5">
    <location>
        <begin position="47"/>
        <end position="171"/>
    </location>
</feature>
<accession>A0A0L7KU98</accession>
<evidence type="ECO:0000313" key="8">
    <source>
        <dbReference type="EMBL" id="KOB66636.1"/>
    </source>
</evidence>
<evidence type="ECO:0000313" key="9">
    <source>
        <dbReference type="Proteomes" id="UP000037510"/>
    </source>
</evidence>
<feature type="compositionally biased region" description="Low complexity" evidence="5">
    <location>
        <begin position="81"/>
        <end position="94"/>
    </location>
</feature>
<dbReference type="Pfam" id="PF00135">
    <property type="entry name" value="COesterase"/>
    <property type="match status" value="2"/>
</dbReference>
<protein>
    <submittedName>
        <fullName evidence="8">Alpha-esterase 3</fullName>
    </submittedName>
</protein>
<evidence type="ECO:0000256" key="6">
    <source>
        <dbReference type="SAM" id="SignalP"/>
    </source>
</evidence>
<organism evidence="8 9">
    <name type="scientific">Operophtera brumata</name>
    <name type="common">Winter moth</name>
    <name type="synonym">Phalaena brumata</name>
    <dbReference type="NCBI Taxonomy" id="104452"/>
    <lineage>
        <taxon>Eukaryota</taxon>
        <taxon>Metazoa</taxon>
        <taxon>Ecdysozoa</taxon>
        <taxon>Arthropoda</taxon>
        <taxon>Hexapoda</taxon>
        <taxon>Insecta</taxon>
        <taxon>Pterygota</taxon>
        <taxon>Neoptera</taxon>
        <taxon>Endopterygota</taxon>
        <taxon>Lepidoptera</taxon>
        <taxon>Glossata</taxon>
        <taxon>Ditrysia</taxon>
        <taxon>Geometroidea</taxon>
        <taxon>Geometridae</taxon>
        <taxon>Larentiinae</taxon>
        <taxon>Operophtera</taxon>
    </lineage>
</organism>
<keyword evidence="2" id="KW-0719">Serine esterase</keyword>
<evidence type="ECO:0000259" key="7">
    <source>
        <dbReference type="Pfam" id="PF00135"/>
    </source>
</evidence>
<dbReference type="Gene3D" id="3.40.50.1820">
    <property type="entry name" value="alpha/beta hydrolase"/>
    <property type="match status" value="2"/>
</dbReference>
<dbReference type="STRING" id="104452.A0A0L7KU98"/>
<dbReference type="GO" id="GO:0052689">
    <property type="term" value="F:carboxylic ester hydrolase activity"/>
    <property type="evidence" value="ECO:0007669"/>
    <property type="project" value="UniProtKB-KW"/>
</dbReference>
<dbReference type="EMBL" id="JTDY01005778">
    <property type="protein sequence ID" value="KOB66636.1"/>
    <property type="molecule type" value="Genomic_DNA"/>
</dbReference>
<dbReference type="PANTHER" id="PTHR43142:SF1">
    <property type="entry name" value="CARBOXYLIC ESTER HYDROLASE"/>
    <property type="match status" value="1"/>
</dbReference>
<evidence type="ECO:0000256" key="1">
    <source>
        <dbReference type="ARBA" id="ARBA00005964"/>
    </source>
</evidence>
<feature type="compositionally biased region" description="Polar residues" evidence="5">
    <location>
        <begin position="57"/>
        <end position="71"/>
    </location>
</feature>
<evidence type="ECO:0000256" key="5">
    <source>
        <dbReference type="SAM" id="MobiDB-lite"/>
    </source>
</evidence>
<gene>
    <name evidence="8" type="ORF">OBRU01_21078</name>
</gene>
<dbReference type="Proteomes" id="UP000037510">
    <property type="component" value="Unassembled WGS sequence"/>
</dbReference>
<feature type="chain" id="PRO_5005572794" evidence="6">
    <location>
        <begin position="20"/>
        <end position="1163"/>
    </location>
</feature>
<feature type="compositionally biased region" description="Basic and acidic residues" evidence="5">
    <location>
        <begin position="47"/>
        <end position="56"/>
    </location>
</feature>
<sequence length="1163" mass="128771">MRWGGVLSLTAYLVTATRGQFLTIDHLIINSESPLIDNIENQVDRNDTLNNDENKSLDSISTANNSTSYRELNSVADDTGEGSISAESQSQGSSNVENPETTEIKSGEGDSEPQSSDKTDSQENISAAENPSAESASADISADNQSVASGSSGDADSGTNSNGEPNESNYVDNEQIVQTTHGPVKGQNWQETEIIAYIDIPYGTVESPFEAPSTAQPWTDDHEVKEHNMRCPQFQSDGYVGDLNCLTLSIFAPADAENASVFFYVHDSSFHSGDPMIYGPEHLVSKGVILVLPNYRIGALGFLCLQNETAPGNAGLKDLSLALEWIMNNIDGFGGNSSNIVVGGDGDAGALAGYLALSSRSKPYIHKVITESGSMLSHIALDRNPVNTAITLANNIRNNHSDGAIYNNTFAEVSVQTIVEAARGMRFNPCIEHDTEPFLGVTPWTLLQNNEIDITFMIGSASRAGSHEAVATTDSFIEQLNEDFELILPNDLLFRSSDKKAEHALRVKTQYFGNGTISRSQVAQLSLWFTDASYLGPLIRSARPLVDAGATVYLYEFDFVGYLNRELISLDSPVEGAVRSDIIGYLFTQDGHVPGDGTPEKRMIDLMVNLWVSFINTGTPTAENIQWEQMKAGEGSEEEYLHISSDPKSVKGLHVDRLELWTDLYNEYFIERNFALSLSPGHYAPESPPHWDGIFEATHRVKCPQDGTGDDNCLVVNVFTPEHATSLPVLVFVHDGRFQNGWGSYKAPTKLLNQGLVIVTFNYRLGPLGFLCLKIPESPGNAGLKDQIAALYWVQRNIANFGGDPYDVTVYGIGSGAAAVQILLLSGLATGLLHKVILESGSVLSPTSLTYEPSAVAFNIAKKMGYKHSDEPEKLFRFFQRVPLRQLTNMSEIFLPCVESSYYNSHDLLDEDPIEILKKGNFQEVPMVIVYSNTDGVSVVEKNIESFNFVPEHFDMLLPNNLRITDEKKKFRIAELVKEFYFDNIDGNLVSNYADYFHDVLFEYPIIKFGVLYAIKSSQPVYVMKFMYKSVRQNVLNEMPMSYDKIINYIDGDKLLEEDVMVTDRLLTLLCNFIKMGLSTYIQQLTRDIHIFRDPSPITTSTIPVIWKSVAEGSNEPPSVRTASVLQFGSTLTMSTTHKNQRLTFWDHVYESFYRTHSPTEDE</sequence>
<feature type="domain" description="Carboxylesterase type B" evidence="7">
    <location>
        <begin position="684"/>
        <end position="1146"/>
    </location>
</feature>
<keyword evidence="6" id="KW-0732">Signal</keyword>
<keyword evidence="9" id="KW-1185">Reference proteome</keyword>
<dbReference type="PANTHER" id="PTHR43142">
    <property type="entry name" value="CARBOXYLIC ESTER HYDROLASE"/>
    <property type="match status" value="1"/>
</dbReference>
<dbReference type="InterPro" id="IPR029058">
    <property type="entry name" value="AB_hydrolase_fold"/>
</dbReference>
<proteinExistence type="inferred from homology"/>